<protein>
    <submittedName>
        <fullName evidence="1">DUF2948 family protein</fullName>
    </submittedName>
</protein>
<comment type="caution">
    <text evidence="1">The sequence shown here is derived from an EMBL/GenBank/DDBJ whole genome shotgun (WGS) entry which is preliminary data.</text>
</comment>
<reference evidence="1 2" key="1">
    <citation type="submission" date="2019-09" db="EMBL/GenBank/DDBJ databases">
        <title>Segnochrobactrum spirostomi gen. nov., sp. nov., isolated from the ciliate Spirostomum cf. yagiui and description of a novel family, Segnochrobactraceae fam. nov. within the order Rhizobiales of the class Alphaproteobacteria.</title>
        <authorList>
            <person name="Akter S."/>
            <person name="Shazib S.U.A."/>
            <person name="Shin M.K."/>
        </authorList>
    </citation>
    <scope>NUCLEOTIDE SEQUENCE [LARGE SCALE GENOMIC DNA]</scope>
    <source>
        <strain evidence="1 2">Sp-1</strain>
    </source>
</reference>
<proteinExistence type="predicted"/>
<dbReference type="InterPro" id="IPR021335">
    <property type="entry name" value="DUF2948"/>
</dbReference>
<dbReference type="EMBL" id="VWNA01000001">
    <property type="protein sequence ID" value="MQT13139.1"/>
    <property type="molecule type" value="Genomic_DNA"/>
</dbReference>
<gene>
    <name evidence="1" type="ORF">F0357_10895</name>
</gene>
<dbReference type="RefSeq" id="WP_153481059.1">
    <property type="nucleotide sequence ID" value="NZ_VWNA01000001.1"/>
</dbReference>
<evidence type="ECO:0000313" key="2">
    <source>
        <dbReference type="Proteomes" id="UP000332515"/>
    </source>
</evidence>
<accession>A0A6A7Y6E1</accession>
<dbReference type="Pfam" id="PF11164">
    <property type="entry name" value="DUF2948"/>
    <property type="match status" value="1"/>
</dbReference>
<sequence>MDADRQLAKLVALDDEDLAIVSAHVQDAVFRPAQAKWFAPEHRFVVPLNRFVWEKAARTAGREAERRGAVLNFDRVTAVKATGLPLGDPDAVTVLLAITFHPAAEGAPEGTIQLHLGGGARIRLTVECVEARLGDLGAAWRARRTPDHGA</sequence>
<evidence type="ECO:0000313" key="1">
    <source>
        <dbReference type="EMBL" id="MQT13139.1"/>
    </source>
</evidence>
<keyword evidence="2" id="KW-1185">Reference proteome</keyword>
<dbReference type="Proteomes" id="UP000332515">
    <property type="component" value="Unassembled WGS sequence"/>
</dbReference>
<name>A0A6A7Y6E1_9HYPH</name>
<dbReference type="AlphaFoldDB" id="A0A6A7Y6E1"/>
<organism evidence="1 2">
    <name type="scientific">Segnochrobactrum spirostomi</name>
    <dbReference type="NCBI Taxonomy" id="2608987"/>
    <lineage>
        <taxon>Bacteria</taxon>
        <taxon>Pseudomonadati</taxon>
        <taxon>Pseudomonadota</taxon>
        <taxon>Alphaproteobacteria</taxon>
        <taxon>Hyphomicrobiales</taxon>
        <taxon>Segnochrobactraceae</taxon>
        <taxon>Segnochrobactrum</taxon>
    </lineage>
</organism>